<dbReference type="Gene3D" id="2.50.20.10">
    <property type="entry name" value="Lipoprotein localisation LolA/LolB/LppX"/>
    <property type="match status" value="1"/>
</dbReference>
<dbReference type="PIRSF" id="PIRSF005427">
    <property type="entry name" value="RseB"/>
    <property type="match status" value="1"/>
</dbReference>
<dbReference type="Pfam" id="PF03888">
    <property type="entry name" value="MucB_RseB"/>
    <property type="match status" value="1"/>
</dbReference>
<dbReference type="InterPro" id="IPR038484">
    <property type="entry name" value="MucB/RseB_C_sf"/>
</dbReference>
<dbReference type="InterPro" id="IPR033436">
    <property type="entry name" value="MucB/RseB_C"/>
</dbReference>
<dbReference type="EMBL" id="JAEINI020000001">
    <property type="protein sequence ID" value="MCB5225513.1"/>
    <property type="molecule type" value="Genomic_DNA"/>
</dbReference>
<organism evidence="8 9">
    <name type="scientific">Alishewanella maricola</name>
    <dbReference type="NCBI Taxonomy" id="2795740"/>
    <lineage>
        <taxon>Bacteria</taxon>
        <taxon>Pseudomonadati</taxon>
        <taxon>Pseudomonadota</taxon>
        <taxon>Gammaproteobacteria</taxon>
        <taxon>Alteromonadales</taxon>
        <taxon>Alteromonadaceae</taxon>
        <taxon>Alishewanella</taxon>
    </lineage>
</organism>
<gene>
    <name evidence="8" type="ORF">JAO78_001595</name>
</gene>
<accession>A0ABS8BZM8</accession>
<dbReference type="InterPro" id="IPR005588">
    <property type="entry name" value="MucB_RseB"/>
</dbReference>
<dbReference type="InterPro" id="IPR033434">
    <property type="entry name" value="MucB/RseB_N"/>
</dbReference>
<dbReference type="CDD" id="cd16327">
    <property type="entry name" value="RseB"/>
    <property type="match status" value="1"/>
</dbReference>
<evidence type="ECO:0000259" key="7">
    <source>
        <dbReference type="Pfam" id="PF17188"/>
    </source>
</evidence>
<evidence type="ECO:0000256" key="5">
    <source>
        <dbReference type="SAM" id="SignalP"/>
    </source>
</evidence>
<evidence type="ECO:0000259" key="6">
    <source>
        <dbReference type="Pfam" id="PF03888"/>
    </source>
</evidence>
<comment type="similarity">
    <text evidence="2">Belongs to the RseB family.</text>
</comment>
<feature type="domain" description="MucB/RseB C-terminal" evidence="7">
    <location>
        <begin position="222"/>
        <end position="314"/>
    </location>
</feature>
<proteinExistence type="inferred from homology"/>
<feature type="chain" id="PRO_5047331269" evidence="5">
    <location>
        <begin position="23"/>
        <end position="314"/>
    </location>
</feature>
<keyword evidence="9" id="KW-1185">Reference proteome</keyword>
<dbReference type="Pfam" id="PF17188">
    <property type="entry name" value="MucB_RseB_C"/>
    <property type="match status" value="1"/>
</dbReference>
<sequence>MMKWLFGICSIVVLCCSQPASAEETGWALFDKVQQSVKQHNFDVSYVVLKGGQAETYRWLHGRSGDKEIEHLIPMYADGVDIVRRSDKVYYLLSERPSLVTQSSSIKELPPLLFQSPEKIRSLYDAVAGSSSLMDGRSAQLLRLSAIDDNRHHYWLWVDVQTGFPLRIDTLSEQHPNNKNRALEIWQVTHLRITPELPDTLAQLLEIELPALTPPVVAKPASQPHQLSWLPKGFSISDDPLLVPQLQPDVLSYWLLSDGLHQVSVFVQNSHQLPTQAYRDGATTIYVQADAKQDVTVIGPISIETAKRLAAAVR</sequence>
<evidence type="ECO:0000313" key="9">
    <source>
        <dbReference type="Proteomes" id="UP000633814"/>
    </source>
</evidence>
<evidence type="ECO:0000256" key="2">
    <source>
        <dbReference type="ARBA" id="ARBA00008150"/>
    </source>
</evidence>
<feature type="signal peptide" evidence="5">
    <location>
        <begin position="1"/>
        <end position="22"/>
    </location>
</feature>
<feature type="domain" description="MucB/RseB N-terminal" evidence="6">
    <location>
        <begin position="28"/>
        <end position="200"/>
    </location>
</feature>
<evidence type="ECO:0000256" key="1">
    <source>
        <dbReference type="ARBA" id="ARBA00004418"/>
    </source>
</evidence>
<reference evidence="8 9" key="1">
    <citation type="submission" date="2021-10" db="EMBL/GenBank/DDBJ databases">
        <title>Alishewanella koreense sp. nov. isolated from seawater of southwestern coast in South Korea and the proposal for the reclassification of Rheinheimera perlucida and Rheinheimera tuosuensis as Arsukibacterium perlucida and Arsukibacterium tuosuensis.</title>
        <authorList>
            <person name="Kim K.H."/>
            <person name="Ruan W."/>
            <person name="Kim K.R."/>
            <person name="Baek J.H."/>
            <person name="Jeon C.O."/>
        </authorList>
    </citation>
    <scope>NUCLEOTIDE SEQUENCE [LARGE SCALE GENOMIC DNA]</scope>
    <source>
        <strain evidence="8 9">16-MA</strain>
    </source>
</reference>
<evidence type="ECO:0000256" key="4">
    <source>
        <dbReference type="ARBA" id="ARBA00022764"/>
    </source>
</evidence>
<keyword evidence="3 5" id="KW-0732">Signal</keyword>
<evidence type="ECO:0000256" key="3">
    <source>
        <dbReference type="ARBA" id="ARBA00022729"/>
    </source>
</evidence>
<comment type="subcellular location">
    <subcellularLocation>
        <location evidence="1">Periplasm</location>
    </subcellularLocation>
</comment>
<dbReference type="Gene3D" id="3.30.200.100">
    <property type="entry name" value="MucB/RseB, C-terminal domain"/>
    <property type="match status" value="1"/>
</dbReference>
<name>A0ABS8BZM8_9ALTE</name>
<dbReference type="PANTHER" id="PTHR38782">
    <property type="match status" value="1"/>
</dbReference>
<dbReference type="Proteomes" id="UP000633814">
    <property type="component" value="Unassembled WGS sequence"/>
</dbReference>
<keyword evidence="4" id="KW-0574">Periplasm</keyword>
<comment type="caution">
    <text evidence="8">The sequence shown here is derived from an EMBL/GenBank/DDBJ whole genome shotgun (WGS) entry which is preliminary data.</text>
</comment>
<dbReference type="PANTHER" id="PTHR38782:SF1">
    <property type="entry name" value="SIGMA-E FACTOR REGULATORY PROTEIN RSEB"/>
    <property type="match status" value="1"/>
</dbReference>
<evidence type="ECO:0000313" key="8">
    <source>
        <dbReference type="EMBL" id="MCB5225513.1"/>
    </source>
</evidence>
<protein>
    <submittedName>
        <fullName evidence="8">MucB/RseB C-terminal domain-containing protein</fullName>
    </submittedName>
</protein>